<accession>A0A1B0ARC1</accession>
<dbReference type="EnsemblMetazoa" id="GPPI005686-RA">
    <property type="protein sequence ID" value="GPPI005686-PA"/>
    <property type="gene ID" value="GPPI005686"/>
</dbReference>
<keyword evidence="1" id="KW-1133">Transmembrane helix</keyword>
<dbReference type="Proteomes" id="UP000092460">
    <property type="component" value="Unassembled WGS sequence"/>
</dbReference>
<proteinExistence type="predicted"/>
<evidence type="ECO:0000313" key="3">
    <source>
        <dbReference type="Proteomes" id="UP000092460"/>
    </source>
</evidence>
<keyword evidence="1" id="KW-0812">Transmembrane</keyword>
<evidence type="ECO:0000313" key="2">
    <source>
        <dbReference type="EnsemblMetazoa" id="GPPI005686-PA"/>
    </source>
</evidence>
<name>A0A1B0ARC1_9MUSC</name>
<dbReference type="SUPFAM" id="SSF54060">
    <property type="entry name" value="His-Me finger endonucleases"/>
    <property type="match status" value="1"/>
</dbReference>
<keyword evidence="3" id="KW-1185">Reference proteome</keyword>
<evidence type="ECO:0000256" key="1">
    <source>
        <dbReference type="SAM" id="Phobius"/>
    </source>
</evidence>
<dbReference type="AlphaFoldDB" id="A0A1B0ARC1"/>
<reference evidence="2" key="2">
    <citation type="submission" date="2020-05" db="UniProtKB">
        <authorList>
            <consortium name="EnsemblMetazoa"/>
        </authorList>
    </citation>
    <scope>IDENTIFICATION</scope>
    <source>
        <strain evidence="2">IAEA</strain>
    </source>
</reference>
<protein>
    <submittedName>
        <fullName evidence="2">Uncharacterized protein</fullName>
    </submittedName>
</protein>
<dbReference type="VEuPathDB" id="VectorBase:GPPI005686"/>
<feature type="transmembrane region" description="Helical" evidence="1">
    <location>
        <begin position="85"/>
        <end position="105"/>
    </location>
</feature>
<dbReference type="InterPro" id="IPR044925">
    <property type="entry name" value="His-Me_finger_sf"/>
</dbReference>
<reference evidence="3" key="1">
    <citation type="submission" date="2015-01" db="EMBL/GenBank/DDBJ databases">
        <authorList>
            <person name="Aksoy S."/>
            <person name="Warren W."/>
            <person name="Wilson R.K."/>
        </authorList>
    </citation>
    <scope>NUCLEOTIDE SEQUENCE [LARGE SCALE GENOMIC DNA]</scope>
    <source>
        <strain evidence="3">IAEA</strain>
    </source>
</reference>
<organism evidence="2 3">
    <name type="scientific">Glossina palpalis gambiensis</name>
    <dbReference type="NCBI Taxonomy" id="67801"/>
    <lineage>
        <taxon>Eukaryota</taxon>
        <taxon>Metazoa</taxon>
        <taxon>Ecdysozoa</taxon>
        <taxon>Arthropoda</taxon>
        <taxon>Hexapoda</taxon>
        <taxon>Insecta</taxon>
        <taxon>Pterygota</taxon>
        <taxon>Neoptera</taxon>
        <taxon>Endopterygota</taxon>
        <taxon>Diptera</taxon>
        <taxon>Brachycera</taxon>
        <taxon>Muscomorpha</taxon>
        <taxon>Hippoboscoidea</taxon>
        <taxon>Glossinidae</taxon>
        <taxon>Glossina</taxon>
    </lineage>
</organism>
<sequence>KYVHEIPKYIYKFVVDKENDAGIVFFTLNNPHVKNVEGTEFCKNQCEEANVLVPNFKDWTQGYTFCCTWNDVKDHLFLCRVTDRVVVVLILWSLGSLVCVGYAIIFPVVELAARNEALVRSLEDP</sequence>
<keyword evidence="1" id="KW-0472">Membrane</keyword>
<dbReference type="EMBL" id="JXJN01002303">
    <property type="status" value="NOT_ANNOTATED_CDS"/>
    <property type="molecule type" value="Genomic_DNA"/>
</dbReference>
<dbReference type="STRING" id="67801.A0A1B0ARC1"/>